<name>A0A9J6BGJ6_POLVA</name>
<proteinExistence type="predicted"/>
<dbReference type="Proteomes" id="UP001107558">
    <property type="component" value="Chromosome 4"/>
</dbReference>
<gene>
    <name evidence="1" type="ORF">PVAND_016912</name>
</gene>
<reference evidence="1" key="1">
    <citation type="submission" date="2021-03" db="EMBL/GenBank/DDBJ databases">
        <title>Chromosome level genome of the anhydrobiotic midge Polypedilum vanderplanki.</title>
        <authorList>
            <person name="Yoshida Y."/>
            <person name="Kikawada T."/>
            <person name="Gusev O."/>
        </authorList>
    </citation>
    <scope>NUCLEOTIDE SEQUENCE</scope>
    <source>
        <strain evidence="1">NIAS01</strain>
        <tissue evidence="1">Whole body or cell culture</tissue>
    </source>
</reference>
<dbReference type="AlphaFoldDB" id="A0A9J6BGJ6"/>
<protein>
    <submittedName>
        <fullName evidence="1">Uncharacterized protein</fullName>
    </submittedName>
</protein>
<sequence length="125" mass="14165">MNEKCDIIVSGCYEYQPFITAKLKLTAKKSDKIIYSINSDICSKKKQKSEMETAVIKVFGFDQKCPVNETKTFCVKKLKVLEFSQALSTMFSLVNSKIDKTFVDTAITHNSGKTCFNAEMMLYSI</sequence>
<comment type="caution">
    <text evidence="1">The sequence shown here is derived from an EMBL/GenBank/DDBJ whole genome shotgun (WGS) entry which is preliminary data.</text>
</comment>
<keyword evidence="2" id="KW-1185">Reference proteome</keyword>
<accession>A0A9J6BGJ6</accession>
<dbReference type="EMBL" id="JADBJN010000004">
    <property type="protein sequence ID" value="KAG5669009.1"/>
    <property type="molecule type" value="Genomic_DNA"/>
</dbReference>
<evidence type="ECO:0000313" key="2">
    <source>
        <dbReference type="Proteomes" id="UP001107558"/>
    </source>
</evidence>
<evidence type="ECO:0000313" key="1">
    <source>
        <dbReference type="EMBL" id="KAG5669009.1"/>
    </source>
</evidence>
<dbReference type="OrthoDB" id="8184313at2759"/>
<organism evidence="1 2">
    <name type="scientific">Polypedilum vanderplanki</name>
    <name type="common">Sleeping chironomid midge</name>
    <dbReference type="NCBI Taxonomy" id="319348"/>
    <lineage>
        <taxon>Eukaryota</taxon>
        <taxon>Metazoa</taxon>
        <taxon>Ecdysozoa</taxon>
        <taxon>Arthropoda</taxon>
        <taxon>Hexapoda</taxon>
        <taxon>Insecta</taxon>
        <taxon>Pterygota</taxon>
        <taxon>Neoptera</taxon>
        <taxon>Endopterygota</taxon>
        <taxon>Diptera</taxon>
        <taxon>Nematocera</taxon>
        <taxon>Chironomoidea</taxon>
        <taxon>Chironomidae</taxon>
        <taxon>Chironominae</taxon>
        <taxon>Polypedilum</taxon>
        <taxon>Polypedilum</taxon>
    </lineage>
</organism>